<accession>K9ZK78</accession>
<keyword evidence="4" id="KW-1185">Reference proteome</keyword>
<organism evidence="3 4">
    <name type="scientific">Anabaena cylindrica (strain ATCC 27899 / PCC 7122)</name>
    <dbReference type="NCBI Taxonomy" id="272123"/>
    <lineage>
        <taxon>Bacteria</taxon>
        <taxon>Bacillati</taxon>
        <taxon>Cyanobacteriota</taxon>
        <taxon>Cyanophyceae</taxon>
        <taxon>Nostocales</taxon>
        <taxon>Nostocaceae</taxon>
        <taxon>Anabaena</taxon>
    </lineage>
</organism>
<name>K9ZK78_ANACC</name>
<proteinExistence type="predicted"/>
<feature type="compositionally biased region" description="Polar residues" evidence="1">
    <location>
        <begin position="1"/>
        <end position="10"/>
    </location>
</feature>
<dbReference type="KEGG" id="acy:Anacy_4284"/>
<dbReference type="RefSeq" id="WP_015216265.1">
    <property type="nucleotide sequence ID" value="NC_019771.1"/>
</dbReference>
<evidence type="ECO:0000313" key="3">
    <source>
        <dbReference type="EMBL" id="AFZ59648.1"/>
    </source>
</evidence>
<dbReference type="OrthoDB" id="427755at2"/>
<evidence type="ECO:0000313" key="4">
    <source>
        <dbReference type="Proteomes" id="UP000010474"/>
    </source>
</evidence>
<keyword evidence="2" id="KW-0812">Transmembrane</keyword>
<dbReference type="PATRIC" id="fig|272123.3.peg.4666"/>
<evidence type="ECO:0000256" key="2">
    <source>
        <dbReference type="SAM" id="Phobius"/>
    </source>
</evidence>
<dbReference type="eggNOG" id="COG5373">
    <property type="taxonomic scope" value="Bacteria"/>
</dbReference>
<reference evidence="4" key="1">
    <citation type="journal article" date="2013" name="Proc. Natl. Acad. Sci. U.S.A.">
        <title>Improving the coverage of the cyanobacterial phylum using diversity-driven genome sequencing.</title>
        <authorList>
            <person name="Shih P.M."/>
            <person name="Wu D."/>
            <person name="Latifi A."/>
            <person name="Axen S.D."/>
            <person name="Fewer D.P."/>
            <person name="Talla E."/>
            <person name="Calteau A."/>
            <person name="Cai F."/>
            <person name="Tandeau de Marsac N."/>
            <person name="Rippka R."/>
            <person name="Herdman M."/>
            <person name="Sivonen K."/>
            <person name="Coursin T."/>
            <person name="Laurent T."/>
            <person name="Goodwin L."/>
            <person name="Nolan M."/>
            <person name="Davenport K.W."/>
            <person name="Han C.S."/>
            <person name="Rubin E.M."/>
            <person name="Eisen J.A."/>
            <person name="Woyke T."/>
            <person name="Gugger M."/>
            <person name="Kerfeld C.A."/>
        </authorList>
    </citation>
    <scope>NUCLEOTIDE SEQUENCE [LARGE SCALE GENOMIC DNA]</scope>
    <source>
        <strain evidence="4">ATCC 27899 / PCC 7122</strain>
    </source>
</reference>
<dbReference type="AlphaFoldDB" id="K9ZK78"/>
<protein>
    <submittedName>
        <fullName evidence="3">Uncharacterized protein</fullName>
    </submittedName>
</protein>
<feature type="compositionally biased region" description="Low complexity" evidence="1">
    <location>
        <begin position="164"/>
        <end position="188"/>
    </location>
</feature>
<feature type="region of interest" description="Disordered" evidence="1">
    <location>
        <begin position="108"/>
        <end position="188"/>
    </location>
</feature>
<feature type="compositionally biased region" description="Polar residues" evidence="1">
    <location>
        <begin position="145"/>
        <end position="162"/>
    </location>
</feature>
<keyword evidence="2" id="KW-0472">Membrane</keyword>
<feature type="region of interest" description="Disordered" evidence="1">
    <location>
        <begin position="1"/>
        <end position="29"/>
    </location>
</feature>
<dbReference type="Proteomes" id="UP000010474">
    <property type="component" value="Chromosome"/>
</dbReference>
<evidence type="ECO:0000256" key="1">
    <source>
        <dbReference type="SAM" id="MobiDB-lite"/>
    </source>
</evidence>
<sequence length="188" mass="19761">MTNPKNPNPNNHEDKVTSYGDGYSDGRVSGTNIKNETLKVRDQNNAAGGFLIGIGITALLGLSGLAYYLWGRTPSNPIIVTPAPAAPQQPAKQTTIIERTNTVERVPVPADVPAPPQNAPNINVKVDVPQSQAPREGKTDVNVIVPNNSQPATAPQNTTINVAPSESEPSTKTPTPQPTSSPDTSSNP</sequence>
<feature type="transmembrane region" description="Helical" evidence="2">
    <location>
        <begin position="46"/>
        <end position="70"/>
    </location>
</feature>
<dbReference type="EMBL" id="CP003659">
    <property type="protein sequence ID" value="AFZ59648.1"/>
    <property type="molecule type" value="Genomic_DNA"/>
</dbReference>
<gene>
    <name evidence="3" type="ordered locus">Anacy_4284</name>
</gene>
<dbReference type="STRING" id="272123.Anacy_4284"/>
<keyword evidence="2" id="KW-1133">Transmembrane helix</keyword>
<dbReference type="HOGENOM" id="CLU_1438335_0_0_3"/>